<comment type="caution">
    <text evidence="2">The sequence shown here is derived from an EMBL/GenBank/DDBJ whole genome shotgun (WGS) entry which is preliminary data.</text>
</comment>
<reference evidence="2 3" key="1">
    <citation type="submission" date="2015-08" db="EMBL/GenBank/DDBJ databases">
        <title>Next Generation Sequencing and Analysis of the Genome of Puccinia sorghi L Schw, the Causal Agent of Maize Common Rust.</title>
        <authorList>
            <person name="Rochi L."/>
            <person name="Burguener G."/>
            <person name="Darino M."/>
            <person name="Turjanski A."/>
            <person name="Kreff E."/>
            <person name="Dieguez M.J."/>
            <person name="Sacco F."/>
        </authorList>
    </citation>
    <scope>NUCLEOTIDE SEQUENCE [LARGE SCALE GENOMIC DNA]</scope>
    <source>
        <strain evidence="2 3">RO10H11247</strain>
    </source>
</reference>
<evidence type="ECO:0000313" key="2">
    <source>
        <dbReference type="EMBL" id="KNZ55848.1"/>
    </source>
</evidence>
<evidence type="ECO:0000256" key="1">
    <source>
        <dbReference type="SAM" id="MobiDB-lite"/>
    </source>
</evidence>
<dbReference type="EMBL" id="LAVV01007461">
    <property type="protein sequence ID" value="KNZ55848.1"/>
    <property type="molecule type" value="Genomic_DNA"/>
</dbReference>
<name>A0A0L6V519_9BASI</name>
<protein>
    <submittedName>
        <fullName evidence="2">Uncharacterized protein</fullName>
    </submittedName>
</protein>
<feature type="compositionally biased region" description="Low complexity" evidence="1">
    <location>
        <begin position="340"/>
        <end position="364"/>
    </location>
</feature>
<dbReference type="AlphaFoldDB" id="A0A0L6V519"/>
<sequence length="364" mass="40776">MVHKFPDLIGLRYPIVQFNNRLASTEVNHAMFVYWPSPQSHWPANPPTKIHPSATTQKKSTNEKKAKKKTHQSALQIHPKENCKNFHLKKKVCIPNPNPLQKNHSIFLWFFQPTDEDPIRCCNTLASCRSPGLNCPRRKLGFPHLSIYSTSQPHATLLFQMMVAMCRQLPILQLFYPRAEAQKYPQHTLGPLSTRQPTFKPSLDLIHPGLFTWSTPSLSVVLATLRPPPQALAIPRGTSQHCRLDFMANFLGQSDEIPWQARAAQMAQHPVGPPDLGRQQGEAVAQSLTKKIIIRLVMDDPENQAESGACNPIERSDGGFGIELCTPAQAFMFNSHQELKLSNQQSPKSSNQSQASSSLSVSVM</sequence>
<gene>
    <name evidence="2" type="ORF">VP01_2563g1</name>
</gene>
<dbReference type="VEuPathDB" id="FungiDB:VP01_2563g1"/>
<keyword evidence="3" id="KW-1185">Reference proteome</keyword>
<accession>A0A0L6V519</accession>
<dbReference type="Proteomes" id="UP000037035">
    <property type="component" value="Unassembled WGS sequence"/>
</dbReference>
<feature type="region of interest" description="Disordered" evidence="1">
    <location>
        <begin position="339"/>
        <end position="364"/>
    </location>
</feature>
<feature type="region of interest" description="Disordered" evidence="1">
    <location>
        <begin position="44"/>
        <end position="71"/>
    </location>
</feature>
<evidence type="ECO:0000313" key="3">
    <source>
        <dbReference type="Proteomes" id="UP000037035"/>
    </source>
</evidence>
<proteinExistence type="predicted"/>
<organism evidence="2 3">
    <name type="scientific">Puccinia sorghi</name>
    <dbReference type="NCBI Taxonomy" id="27349"/>
    <lineage>
        <taxon>Eukaryota</taxon>
        <taxon>Fungi</taxon>
        <taxon>Dikarya</taxon>
        <taxon>Basidiomycota</taxon>
        <taxon>Pucciniomycotina</taxon>
        <taxon>Pucciniomycetes</taxon>
        <taxon>Pucciniales</taxon>
        <taxon>Pucciniaceae</taxon>
        <taxon>Puccinia</taxon>
    </lineage>
</organism>